<dbReference type="VEuPathDB" id="FungiDB:BDEG_22582"/>
<dbReference type="Proteomes" id="UP000077115">
    <property type="component" value="Unassembled WGS sequence"/>
</dbReference>
<evidence type="ECO:0000313" key="1">
    <source>
        <dbReference type="EMBL" id="OAJ38674.1"/>
    </source>
</evidence>
<protein>
    <submittedName>
        <fullName evidence="1">Uncharacterized protein</fullName>
    </submittedName>
</protein>
<accession>A0A177WG54</accession>
<name>A0A177WG54_BATDL</name>
<reference evidence="1 2" key="2">
    <citation type="submission" date="2016-05" db="EMBL/GenBank/DDBJ databases">
        <title>Lineage-specific infection strategies underlie the spectrum of fungal disease in amphibians.</title>
        <authorList>
            <person name="Cuomo C.A."/>
            <person name="Farrer R.A."/>
            <person name="James T."/>
            <person name="Longcore J."/>
            <person name="Birren B."/>
        </authorList>
    </citation>
    <scope>NUCLEOTIDE SEQUENCE [LARGE SCALE GENOMIC DNA]</scope>
    <source>
        <strain evidence="1 2">JEL423</strain>
    </source>
</reference>
<reference evidence="1 2" key="1">
    <citation type="submission" date="2006-10" db="EMBL/GenBank/DDBJ databases">
        <title>The Genome Sequence of Batrachochytrium dendrobatidis JEL423.</title>
        <authorList>
            <consortium name="The Broad Institute Genome Sequencing Platform"/>
            <person name="Birren B."/>
            <person name="Lander E."/>
            <person name="Galagan J."/>
            <person name="Cuomo C."/>
            <person name="Devon K."/>
            <person name="Jaffe D."/>
            <person name="Butler J."/>
            <person name="Alvarez P."/>
            <person name="Gnerre S."/>
            <person name="Grabherr M."/>
            <person name="Kleber M."/>
            <person name="Mauceli E."/>
            <person name="Brockman W."/>
            <person name="Young S."/>
            <person name="LaButti K."/>
            <person name="Sykes S."/>
            <person name="DeCaprio D."/>
            <person name="Crawford M."/>
            <person name="Koehrsen M."/>
            <person name="Engels R."/>
            <person name="Montgomery P."/>
            <person name="Pearson M."/>
            <person name="Howarth C."/>
            <person name="Larson L."/>
            <person name="White J."/>
            <person name="O'Leary S."/>
            <person name="Kodira C."/>
            <person name="Zeng Q."/>
            <person name="Yandava C."/>
            <person name="Alvarado L."/>
            <person name="Longcore J."/>
            <person name="James T."/>
        </authorList>
    </citation>
    <scope>NUCLEOTIDE SEQUENCE [LARGE SCALE GENOMIC DNA]</scope>
    <source>
        <strain evidence="1 2">JEL423</strain>
    </source>
</reference>
<organism evidence="1 2">
    <name type="scientific">Batrachochytrium dendrobatidis (strain JEL423)</name>
    <dbReference type="NCBI Taxonomy" id="403673"/>
    <lineage>
        <taxon>Eukaryota</taxon>
        <taxon>Fungi</taxon>
        <taxon>Fungi incertae sedis</taxon>
        <taxon>Chytridiomycota</taxon>
        <taxon>Chytridiomycota incertae sedis</taxon>
        <taxon>Chytridiomycetes</taxon>
        <taxon>Rhizophydiales</taxon>
        <taxon>Rhizophydiales incertae sedis</taxon>
        <taxon>Batrachochytrium</taxon>
    </lineage>
</organism>
<dbReference type="EMBL" id="DS022302">
    <property type="protein sequence ID" value="OAJ38674.1"/>
    <property type="molecule type" value="Genomic_DNA"/>
</dbReference>
<evidence type="ECO:0000313" key="2">
    <source>
        <dbReference type="Proteomes" id="UP000077115"/>
    </source>
</evidence>
<proteinExistence type="predicted"/>
<dbReference type="AlphaFoldDB" id="A0A177WG54"/>
<sequence>MAQEEKINQLLATNAAVGNINSKNVKWSCTHTTAQLNIWTTMDEFGFRLGHCTAYGYAKWRKE</sequence>
<gene>
    <name evidence="1" type="ORF">BDEG_22582</name>
</gene>